<dbReference type="GO" id="GO:0003677">
    <property type="term" value="F:DNA binding"/>
    <property type="evidence" value="ECO:0007669"/>
    <property type="project" value="UniProtKB-UniRule"/>
</dbReference>
<dbReference type="InterPro" id="IPR009057">
    <property type="entry name" value="Homeodomain-like_sf"/>
</dbReference>
<reference evidence="12" key="1">
    <citation type="submission" date="2025-08" db="UniProtKB">
        <authorList>
            <consortium name="Ensembl"/>
        </authorList>
    </citation>
    <scope>IDENTIFICATION</scope>
</reference>
<dbReference type="PROSITE" id="PS50071">
    <property type="entry name" value="HOMEOBOX_2"/>
    <property type="match status" value="1"/>
</dbReference>
<reference evidence="12" key="2">
    <citation type="submission" date="2025-09" db="UniProtKB">
        <authorList>
            <consortium name="Ensembl"/>
        </authorList>
    </citation>
    <scope>IDENTIFICATION</scope>
</reference>
<dbReference type="AlphaFoldDB" id="A0A8D0G4J7"/>
<keyword evidence="6 9" id="KW-0371">Homeobox</keyword>
<evidence type="ECO:0000256" key="10">
    <source>
        <dbReference type="SAM" id="MobiDB-lite"/>
    </source>
</evidence>
<dbReference type="InterPro" id="IPR001356">
    <property type="entry name" value="HD"/>
</dbReference>
<name>A0A8D0G4J7_SPHPU</name>
<dbReference type="Ensembl" id="ENSSPUT00000000017.1">
    <property type="protein sequence ID" value="ENSSPUP00000000016.1"/>
    <property type="gene ID" value="ENSSPUG00000000035.1"/>
</dbReference>
<feature type="DNA-binding region" description="Homeobox" evidence="9">
    <location>
        <begin position="325"/>
        <end position="384"/>
    </location>
</feature>
<keyword evidence="3" id="KW-0677">Repeat</keyword>
<dbReference type="GO" id="GO:0005730">
    <property type="term" value="C:nucleolus"/>
    <property type="evidence" value="ECO:0007669"/>
    <property type="project" value="Ensembl"/>
</dbReference>
<dbReference type="CDD" id="cd00086">
    <property type="entry name" value="homeodomain"/>
    <property type="match status" value="2"/>
</dbReference>
<keyword evidence="8 9" id="KW-0539">Nucleus</keyword>
<evidence type="ECO:0000256" key="2">
    <source>
        <dbReference type="ARBA" id="ARBA00022553"/>
    </source>
</evidence>
<dbReference type="GO" id="GO:0005829">
    <property type="term" value="C:cytosol"/>
    <property type="evidence" value="ECO:0007669"/>
    <property type="project" value="Ensembl"/>
</dbReference>
<keyword evidence="2" id="KW-0597">Phosphoprotein</keyword>
<dbReference type="GeneTree" id="ENSGT00950000182893"/>
<dbReference type="Pfam" id="PF11569">
    <property type="entry name" value="Homez"/>
    <property type="match status" value="1"/>
</dbReference>
<dbReference type="GO" id="GO:0000981">
    <property type="term" value="F:DNA-binding transcription factor activity, RNA polymerase II-specific"/>
    <property type="evidence" value="ECO:0007669"/>
    <property type="project" value="TreeGrafter"/>
</dbReference>
<gene>
    <name evidence="12" type="primary">HOMEZ</name>
</gene>
<evidence type="ECO:0000256" key="3">
    <source>
        <dbReference type="ARBA" id="ARBA00022737"/>
    </source>
</evidence>
<dbReference type="GO" id="GO:0005654">
    <property type="term" value="C:nucleoplasm"/>
    <property type="evidence" value="ECO:0007669"/>
    <property type="project" value="Ensembl"/>
</dbReference>
<accession>A0A8D0G4J7</accession>
<feature type="region of interest" description="Disordered" evidence="10">
    <location>
        <begin position="466"/>
        <end position="503"/>
    </location>
</feature>
<keyword evidence="13" id="KW-1185">Reference proteome</keyword>
<evidence type="ECO:0000256" key="4">
    <source>
        <dbReference type="ARBA" id="ARBA00023015"/>
    </source>
</evidence>
<evidence type="ECO:0000256" key="7">
    <source>
        <dbReference type="ARBA" id="ARBA00023163"/>
    </source>
</evidence>
<evidence type="ECO:0000256" key="1">
    <source>
        <dbReference type="ARBA" id="ARBA00004123"/>
    </source>
</evidence>
<organism evidence="12 13">
    <name type="scientific">Sphenodon punctatus</name>
    <name type="common">Tuatara</name>
    <name type="synonym">Hatteria punctata</name>
    <dbReference type="NCBI Taxonomy" id="8508"/>
    <lineage>
        <taxon>Eukaryota</taxon>
        <taxon>Metazoa</taxon>
        <taxon>Chordata</taxon>
        <taxon>Craniata</taxon>
        <taxon>Vertebrata</taxon>
        <taxon>Euteleostomi</taxon>
        <taxon>Lepidosauria</taxon>
        <taxon>Sphenodontia</taxon>
        <taxon>Sphenodontidae</taxon>
        <taxon>Sphenodon</taxon>
    </lineage>
</organism>
<dbReference type="SUPFAM" id="SSF46689">
    <property type="entry name" value="Homeodomain-like"/>
    <property type="match status" value="2"/>
</dbReference>
<evidence type="ECO:0000256" key="9">
    <source>
        <dbReference type="PROSITE-ProRule" id="PRU00108"/>
    </source>
</evidence>
<sequence length="503" mass="57044">MPPNKDVPGCSGSAAALICLPPISEDLQLVWTQAAQTSDLDSNQHLLRTFSYFPYPSLADLALLCLRHGLPMEKVKAWFMAQRLRCGISWSVEEIEETRARLSYHHDRLCFGGLLFGAEGGSMHQLGKGQETREPVPAPMHQLSKGQEFREAAPASMHQFGKGQETQGPRFNPRYRTQSNIQTSLNQFSEPGRSWELKTNQVPCYNKAQANEGASLHHHFKTEEPPSPPSCHGWMDPNTSFDYHLQSLNAVAWELTKPLRRVSEPPVLAANGSRHLEMPLLASSTNRAAPSSSRGNSAMLYGHRSHPFPVGIQRHVEGGFPDAQRQRKVRRKTKEQLDMLKSFFLRCQWARREDYQWLEELTGLPRSEIIQWFGDTRYALKHGQLRWFRDNPAAKLEPAPSPPLSVLPPAVQMDTRPLERYWAAHQQLREGDLPALCRASGMGNQQVLNWFYSRSPEPYEVEVCLGEEDEDEDEEAAAAAAMEEEGEEEEDEEEEDDDRVTQH</sequence>
<keyword evidence="4" id="KW-0805">Transcription regulation</keyword>
<evidence type="ECO:0000256" key="6">
    <source>
        <dbReference type="ARBA" id="ARBA00023155"/>
    </source>
</evidence>
<protein>
    <submittedName>
        <fullName evidence="12">Homeobox and leucine zipper encoding</fullName>
    </submittedName>
</protein>
<dbReference type="OMA" id="RYWATHQ"/>
<evidence type="ECO:0000313" key="13">
    <source>
        <dbReference type="Proteomes" id="UP000694392"/>
    </source>
</evidence>
<dbReference type="PANTHER" id="PTHR15467:SF7">
    <property type="entry name" value="HOMEOBOX AND LEUCINE ZIPPER PROTEIN HOMEZ"/>
    <property type="match status" value="1"/>
</dbReference>
<feature type="domain" description="Homeobox" evidence="11">
    <location>
        <begin position="323"/>
        <end position="383"/>
    </location>
</feature>
<proteinExistence type="predicted"/>
<comment type="subcellular location">
    <subcellularLocation>
        <location evidence="1 9">Nucleus</location>
    </subcellularLocation>
</comment>
<dbReference type="InterPro" id="IPR024578">
    <property type="entry name" value="Homez_homeobox_dom"/>
</dbReference>
<dbReference type="Gene3D" id="1.10.10.60">
    <property type="entry name" value="Homeodomain-like"/>
    <property type="match status" value="2"/>
</dbReference>
<dbReference type="Proteomes" id="UP000694392">
    <property type="component" value="Unplaced"/>
</dbReference>
<evidence type="ECO:0000256" key="5">
    <source>
        <dbReference type="ARBA" id="ARBA00023125"/>
    </source>
</evidence>
<evidence type="ECO:0000256" key="8">
    <source>
        <dbReference type="ARBA" id="ARBA00023242"/>
    </source>
</evidence>
<dbReference type="PANTHER" id="PTHR15467">
    <property type="entry name" value="ZINC-FINGERS AND HOMEOBOXES RELATED"/>
    <property type="match status" value="1"/>
</dbReference>
<evidence type="ECO:0000259" key="11">
    <source>
        <dbReference type="PROSITE" id="PS50071"/>
    </source>
</evidence>
<dbReference type="FunFam" id="1.10.10.60:FF:000172">
    <property type="entry name" value="Homeobox and leucine zipper protein Homez"/>
    <property type="match status" value="1"/>
</dbReference>
<keyword evidence="5 9" id="KW-0238">DNA-binding</keyword>
<evidence type="ECO:0000313" key="12">
    <source>
        <dbReference type="Ensembl" id="ENSSPUP00000000016.1"/>
    </source>
</evidence>
<keyword evidence="7" id="KW-0804">Transcription</keyword>
<dbReference type="SMART" id="SM00389">
    <property type="entry name" value="HOX"/>
    <property type="match status" value="2"/>
</dbReference>